<evidence type="ECO:0000313" key="3">
    <source>
        <dbReference type="Proteomes" id="UP001278766"/>
    </source>
</evidence>
<name>A0AAE0HLF5_9PEZI</name>
<dbReference type="AlphaFoldDB" id="A0AAE0HLF5"/>
<feature type="compositionally biased region" description="Pro residues" evidence="1">
    <location>
        <begin position="145"/>
        <end position="168"/>
    </location>
</feature>
<dbReference type="SUPFAM" id="SSF53474">
    <property type="entry name" value="alpha/beta-Hydrolases"/>
    <property type="match status" value="1"/>
</dbReference>
<accession>A0AAE0HLF5</accession>
<reference evidence="2" key="1">
    <citation type="journal article" date="2023" name="Mol. Phylogenet. Evol.">
        <title>Genome-scale phylogeny and comparative genomics of the fungal order Sordariales.</title>
        <authorList>
            <person name="Hensen N."/>
            <person name="Bonometti L."/>
            <person name="Westerberg I."/>
            <person name="Brannstrom I.O."/>
            <person name="Guillou S."/>
            <person name="Cros-Aarteil S."/>
            <person name="Calhoun S."/>
            <person name="Haridas S."/>
            <person name="Kuo A."/>
            <person name="Mondo S."/>
            <person name="Pangilinan J."/>
            <person name="Riley R."/>
            <person name="LaButti K."/>
            <person name="Andreopoulos B."/>
            <person name="Lipzen A."/>
            <person name="Chen C."/>
            <person name="Yan M."/>
            <person name="Daum C."/>
            <person name="Ng V."/>
            <person name="Clum A."/>
            <person name="Steindorff A."/>
            <person name="Ohm R.A."/>
            <person name="Martin F."/>
            <person name="Silar P."/>
            <person name="Natvig D.O."/>
            <person name="Lalanne C."/>
            <person name="Gautier V."/>
            <person name="Ament-Velasquez S.L."/>
            <person name="Kruys A."/>
            <person name="Hutchinson M.I."/>
            <person name="Powell A.J."/>
            <person name="Barry K."/>
            <person name="Miller A.N."/>
            <person name="Grigoriev I.V."/>
            <person name="Debuchy R."/>
            <person name="Gladieux P."/>
            <person name="Hiltunen Thoren M."/>
            <person name="Johannesson H."/>
        </authorList>
    </citation>
    <scope>NUCLEOTIDE SEQUENCE</scope>
    <source>
        <strain evidence="2">CBS 168.71</strain>
    </source>
</reference>
<evidence type="ECO:0008006" key="4">
    <source>
        <dbReference type="Google" id="ProtNLM"/>
    </source>
</evidence>
<feature type="region of interest" description="Disordered" evidence="1">
    <location>
        <begin position="145"/>
        <end position="172"/>
    </location>
</feature>
<reference evidence="2" key="2">
    <citation type="submission" date="2023-06" db="EMBL/GenBank/DDBJ databases">
        <authorList>
            <consortium name="Lawrence Berkeley National Laboratory"/>
            <person name="Haridas S."/>
            <person name="Hensen N."/>
            <person name="Bonometti L."/>
            <person name="Westerberg I."/>
            <person name="Brannstrom I.O."/>
            <person name="Guillou S."/>
            <person name="Cros-Aarteil S."/>
            <person name="Calhoun S."/>
            <person name="Kuo A."/>
            <person name="Mondo S."/>
            <person name="Pangilinan J."/>
            <person name="Riley R."/>
            <person name="Labutti K."/>
            <person name="Andreopoulos B."/>
            <person name="Lipzen A."/>
            <person name="Chen C."/>
            <person name="Yanf M."/>
            <person name="Daum C."/>
            <person name="Ng V."/>
            <person name="Clum A."/>
            <person name="Steindorff A."/>
            <person name="Ohm R."/>
            <person name="Martin F."/>
            <person name="Silar P."/>
            <person name="Natvig D."/>
            <person name="Lalanne C."/>
            <person name="Gautier V."/>
            <person name="Ament-Velasquez S.L."/>
            <person name="Kruys A."/>
            <person name="Hutchinson M.I."/>
            <person name="Powell A.J."/>
            <person name="Barry K."/>
            <person name="Miller A.N."/>
            <person name="Grigoriev I.V."/>
            <person name="Debuchy R."/>
            <person name="Gladieux P."/>
            <person name="Thoren M.H."/>
            <person name="Johannesson H."/>
        </authorList>
    </citation>
    <scope>NUCLEOTIDE SEQUENCE</scope>
    <source>
        <strain evidence="2">CBS 168.71</strain>
    </source>
</reference>
<proteinExistence type="predicted"/>
<dbReference type="RefSeq" id="XP_062661315.1">
    <property type="nucleotide sequence ID" value="XM_062807408.1"/>
</dbReference>
<dbReference type="Proteomes" id="UP001278766">
    <property type="component" value="Unassembled WGS sequence"/>
</dbReference>
<evidence type="ECO:0000313" key="2">
    <source>
        <dbReference type="EMBL" id="KAK3297801.1"/>
    </source>
</evidence>
<dbReference type="GeneID" id="87844356"/>
<comment type="caution">
    <text evidence="2">The sequence shown here is derived from an EMBL/GenBank/DDBJ whole genome shotgun (WGS) entry which is preliminary data.</text>
</comment>
<protein>
    <recommendedName>
        <fullName evidence="4">AB hydrolase-1 domain-containing protein</fullName>
    </recommendedName>
</protein>
<sequence>MAAQTAADFLDDPRFNRVFEYTPPGTTSPPFKIKYADYGYRNEAHSEQERIMFFSGPLMASRLVLATKDELAIKHKIRIISADRPGMGGTDPVAPKDRLTLWRDAIPALLQHLHIPHLHAIITHSGGTVYALDLVLHHPTLLLPNPPIPPPSSTPSPPSSSPSPPPQTQQPTTTLLALGAPWILPTHTASLPLSLLQSLPPSLISHTDKLIRLVGGHIAPALGTSAGVLNRLGGASALWSGATSSPADGEEGAASGEVREEERVWPGVMRRVYEEGVAGVSDEALLLLQRGAGAEGGWGDWGDYDGLVPRLGEGLRAAGRRVRMEVFYAESDTLTGDGGVVSKGGKWFDGLWEGGEGGVVEYGSRTVKGADHDGIWWLRWGAVQQVFEAVGETGGRNESGDVSR</sequence>
<organism evidence="2 3">
    <name type="scientific">Chaetomium fimeti</name>
    <dbReference type="NCBI Taxonomy" id="1854472"/>
    <lineage>
        <taxon>Eukaryota</taxon>
        <taxon>Fungi</taxon>
        <taxon>Dikarya</taxon>
        <taxon>Ascomycota</taxon>
        <taxon>Pezizomycotina</taxon>
        <taxon>Sordariomycetes</taxon>
        <taxon>Sordariomycetidae</taxon>
        <taxon>Sordariales</taxon>
        <taxon>Chaetomiaceae</taxon>
        <taxon>Chaetomium</taxon>
    </lineage>
</organism>
<dbReference type="Gene3D" id="3.40.50.1820">
    <property type="entry name" value="alpha/beta hydrolase"/>
    <property type="match status" value="1"/>
</dbReference>
<gene>
    <name evidence="2" type="ORF">B0H64DRAFT_458349</name>
</gene>
<keyword evidence="3" id="KW-1185">Reference proteome</keyword>
<dbReference type="EMBL" id="JAUEPN010000003">
    <property type="protein sequence ID" value="KAK3297801.1"/>
    <property type="molecule type" value="Genomic_DNA"/>
</dbReference>
<evidence type="ECO:0000256" key="1">
    <source>
        <dbReference type="SAM" id="MobiDB-lite"/>
    </source>
</evidence>
<dbReference type="InterPro" id="IPR029058">
    <property type="entry name" value="AB_hydrolase_fold"/>
</dbReference>